<gene>
    <name evidence="3" type="ORF">B0I26_101464</name>
</gene>
<dbReference type="Proteomes" id="UP000248555">
    <property type="component" value="Unassembled WGS sequence"/>
</dbReference>
<dbReference type="GO" id="GO:0030435">
    <property type="term" value="P:sporulation resulting in formation of a cellular spore"/>
    <property type="evidence" value="ECO:0007669"/>
    <property type="project" value="UniProtKB-KW"/>
</dbReference>
<keyword evidence="1" id="KW-0749">Sporulation</keyword>
<evidence type="ECO:0000256" key="1">
    <source>
        <dbReference type="ARBA" id="ARBA00022969"/>
    </source>
</evidence>
<dbReference type="GO" id="GO:0042601">
    <property type="term" value="C:endospore-forming forespore"/>
    <property type="evidence" value="ECO:0007669"/>
    <property type="project" value="InterPro"/>
</dbReference>
<dbReference type="OrthoDB" id="2692139at2"/>
<dbReference type="GO" id="GO:0030436">
    <property type="term" value="P:asexual sporulation"/>
    <property type="evidence" value="ECO:0007669"/>
    <property type="project" value="InterPro"/>
</dbReference>
<dbReference type="InterPro" id="IPR012613">
    <property type="entry name" value="SASP_SspO"/>
</dbReference>
<dbReference type="Pfam" id="PF08175">
    <property type="entry name" value="SspO"/>
    <property type="match status" value="1"/>
</dbReference>
<protein>
    <submittedName>
        <fullName evidence="3">Small acid-soluble spore protein O (Minor)</fullName>
    </submittedName>
</protein>
<dbReference type="HAMAP" id="MF_00665">
    <property type="entry name" value="SspO"/>
    <property type="match status" value="1"/>
</dbReference>
<keyword evidence="4" id="KW-1185">Reference proteome</keyword>
<accession>A0A327YRH0</accession>
<dbReference type="NCBIfam" id="TIGR02864">
    <property type="entry name" value="spore_sspO"/>
    <property type="match status" value="1"/>
</dbReference>
<comment type="caution">
    <text evidence="3">The sequence shown here is derived from an EMBL/GenBank/DDBJ whole genome shotgun (WGS) entry which is preliminary data.</text>
</comment>
<reference evidence="3 4" key="1">
    <citation type="submission" date="2018-06" db="EMBL/GenBank/DDBJ databases">
        <title>Genomic Encyclopedia of Type Strains, Phase III (KMG-III): the genomes of soil and plant-associated and newly described type strains.</title>
        <authorList>
            <person name="Whitman W."/>
        </authorList>
    </citation>
    <scope>NUCLEOTIDE SEQUENCE [LARGE SCALE GENOMIC DNA]</scope>
    <source>
        <strain evidence="3 4">CGMCC 1.8979</strain>
    </source>
</reference>
<sequence length="49" mass="5435">MAKRKANHVIPGMNAASAQGIGAGYNEELANEPLTEEQRQNNKKRKKNQ</sequence>
<dbReference type="RefSeq" id="WP_111643848.1">
    <property type="nucleotide sequence ID" value="NZ_QLMH01000001.1"/>
</dbReference>
<evidence type="ECO:0000313" key="4">
    <source>
        <dbReference type="Proteomes" id="UP000248555"/>
    </source>
</evidence>
<evidence type="ECO:0000256" key="2">
    <source>
        <dbReference type="SAM" id="MobiDB-lite"/>
    </source>
</evidence>
<organism evidence="3 4">
    <name type="scientific">Paranoxybacillus vitaminiphilus</name>
    <dbReference type="NCBI Taxonomy" id="581036"/>
    <lineage>
        <taxon>Bacteria</taxon>
        <taxon>Bacillati</taxon>
        <taxon>Bacillota</taxon>
        <taxon>Bacilli</taxon>
        <taxon>Bacillales</taxon>
        <taxon>Anoxybacillaceae</taxon>
        <taxon>Paranoxybacillus</taxon>
    </lineage>
</organism>
<name>A0A327YRH0_9BACL</name>
<dbReference type="EMBL" id="QLMH01000001">
    <property type="protein sequence ID" value="RAK23503.1"/>
    <property type="molecule type" value="Genomic_DNA"/>
</dbReference>
<dbReference type="AlphaFoldDB" id="A0A327YRH0"/>
<evidence type="ECO:0000313" key="3">
    <source>
        <dbReference type="EMBL" id="RAK23503.1"/>
    </source>
</evidence>
<proteinExistence type="inferred from homology"/>
<feature type="region of interest" description="Disordered" evidence="2">
    <location>
        <begin position="27"/>
        <end position="49"/>
    </location>
</feature>